<name>A0A841UAD0_9BACL</name>
<accession>A0A841UAD0</accession>
<evidence type="ECO:0000313" key="1">
    <source>
        <dbReference type="EMBL" id="MBB6695094.1"/>
    </source>
</evidence>
<reference evidence="1 2" key="1">
    <citation type="submission" date="2020-08" db="EMBL/GenBank/DDBJ databases">
        <title>Cohnella phylogeny.</title>
        <authorList>
            <person name="Dunlap C."/>
        </authorList>
    </citation>
    <scope>NUCLEOTIDE SEQUENCE [LARGE SCALE GENOMIC DNA]</scope>
    <source>
        <strain evidence="1 2">DSM 25239</strain>
    </source>
</reference>
<dbReference type="EMBL" id="JACJVR010000111">
    <property type="protein sequence ID" value="MBB6695094.1"/>
    <property type="molecule type" value="Genomic_DNA"/>
</dbReference>
<keyword evidence="2" id="KW-1185">Reference proteome</keyword>
<sequence>MKPSAPVGPLLDMAVRLADLKEDHYRQLLALSALIELLADKGLITAEELRLKASRMEAELDRDLTL</sequence>
<dbReference type="AlphaFoldDB" id="A0A841UAD0"/>
<dbReference type="Proteomes" id="UP000553776">
    <property type="component" value="Unassembled WGS sequence"/>
</dbReference>
<protein>
    <submittedName>
        <fullName evidence="1">Uncharacterized protein</fullName>
    </submittedName>
</protein>
<gene>
    <name evidence="1" type="ORF">H7B90_27235</name>
</gene>
<organism evidence="1 2">
    <name type="scientific">Cohnella xylanilytica</name>
    <dbReference type="NCBI Taxonomy" id="557555"/>
    <lineage>
        <taxon>Bacteria</taxon>
        <taxon>Bacillati</taxon>
        <taxon>Bacillota</taxon>
        <taxon>Bacilli</taxon>
        <taxon>Bacillales</taxon>
        <taxon>Paenibacillaceae</taxon>
        <taxon>Cohnella</taxon>
    </lineage>
</organism>
<evidence type="ECO:0000313" key="2">
    <source>
        <dbReference type="Proteomes" id="UP000553776"/>
    </source>
</evidence>
<comment type="caution">
    <text evidence="1">The sequence shown here is derived from an EMBL/GenBank/DDBJ whole genome shotgun (WGS) entry which is preliminary data.</text>
</comment>
<dbReference type="RefSeq" id="WP_185139056.1">
    <property type="nucleotide sequence ID" value="NZ_JACJVR010000111.1"/>
</dbReference>
<proteinExistence type="predicted"/>